<dbReference type="GO" id="GO:0005634">
    <property type="term" value="C:nucleus"/>
    <property type="evidence" value="ECO:0007669"/>
    <property type="project" value="TreeGrafter"/>
</dbReference>
<evidence type="ECO:0000256" key="2">
    <source>
        <dbReference type="ARBA" id="ARBA00008999"/>
    </source>
</evidence>
<comment type="similarity">
    <text evidence="2">Belongs to the pseudouridine synthase TruB family.</text>
</comment>
<dbReference type="Gene3D" id="3.30.2350.10">
    <property type="entry name" value="Pseudouridine synthase"/>
    <property type="match status" value="1"/>
</dbReference>
<feature type="domain" description="Pseudouridine synthase II N-terminal" evidence="7">
    <location>
        <begin position="55"/>
        <end position="216"/>
    </location>
</feature>
<sequence>MDETVLEGVFAVAKPANISSADVLQNLQTTFAPSATFAPLLRHQPKRPSKGTENVFRMGHGGTLDSLASGVLIVGIGRGTKHMQRYLACTKSYETTVLFGACTDTYDCTGEVTERGESEHVTKELVGEKLGRFRGQIMQAPPVYSALKIDGMKACEYVRSGKQLPRQLEKREVFIESCDLLRWYSPGDHAFRYPGEDAPAQAPAASVRLTVSSGFYVRSFAHDLGLECGSRAHMVTLDRTRQGNFALAITTDTSELTAALTYEELDAGEEVWGPKLRPQLEKWVEANPVASGHVDGRNPEMKRQFASETVEKPRQRFRGGYVAETKKERIKQQGGKYKGKWGPKLDRMQQIQGTDEDTTSNV</sequence>
<keyword evidence="5" id="KW-0413">Isomerase</keyword>
<keyword evidence="9" id="KW-1185">Reference proteome</keyword>
<dbReference type="EC" id="5.4.99.25" evidence="3"/>
<dbReference type="OrthoDB" id="9995526at2759"/>
<proteinExistence type="inferred from homology"/>
<protein>
    <recommendedName>
        <fullName evidence="3">tRNA pseudouridine(55) synthase</fullName>
        <ecNumber evidence="3">5.4.99.25</ecNumber>
    </recommendedName>
</protein>
<dbReference type="AlphaFoldDB" id="A0A6A6VH43"/>
<dbReference type="NCBIfam" id="TIGR00431">
    <property type="entry name" value="TruB"/>
    <property type="match status" value="1"/>
</dbReference>
<evidence type="ECO:0000256" key="6">
    <source>
        <dbReference type="SAM" id="MobiDB-lite"/>
    </source>
</evidence>
<dbReference type="InterPro" id="IPR020103">
    <property type="entry name" value="PsdUridine_synth_cat_dom_sf"/>
</dbReference>
<dbReference type="InterPro" id="IPR002501">
    <property type="entry name" value="PsdUridine_synth_N"/>
</dbReference>
<reference evidence="8" key="1">
    <citation type="journal article" date="2020" name="Stud. Mycol.">
        <title>101 Dothideomycetes genomes: a test case for predicting lifestyles and emergence of pathogens.</title>
        <authorList>
            <person name="Haridas S."/>
            <person name="Albert R."/>
            <person name="Binder M."/>
            <person name="Bloem J."/>
            <person name="Labutti K."/>
            <person name="Salamov A."/>
            <person name="Andreopoulos B."/>
            <person name="Baker S."/>
            <person name="Barry K."/>
            <person name="Bills G."/>
            <person name="Bluhm B."/>
            <person name="Cannon C."/>
            <person name="Castanera R."/>
            <person name="Culley D."/>
            <person name="Daum C."/>
            <person name="Ezra D."/>
            <person name="Gonzalez J."/>
            <person name="Henrissat B."/>
            <person name="Kuo A."/>
            <person name="Liang C."/>
            <person name="Lipzen A."/>
            <person name="Lutzoni F."/>
            <person name="Magnuson J."/>
            <person name="Mondo S."/>
            <person name="Nolan M."/>
            <person name="Ohm R."/>
            <person name="Pangilinan J."/>
            <person name="Park H.-J."/>
            <person name="Ramirez L."/>
            <person name="Alfaro M."/>
            <person name="Sun H."/>
            <person name="Tritt A."/>
            <person name="Yoshinaga Y."/>
            <person name="Zwiers L.-H."/>
            <person name="Turgeon B."/>
            <person name="Goodwin S."/>
            <person name="Spatafora J."/>
            <person name="Crous P."/>
            <person name="Grigoriev I."/>
        </authorList>
    </citation>
    <scope>NUCLEOTIDE SEQUENCE</scope>
    <source>
        <strain evidence="8">CBS 119925</strain>
    </source>
</reference>
<dbReference type="HAMAP" id="MF_01080">
    <property type="entry name" value="TruB_bact"/>
    <property type="match status" value="1"/>
</dbReference>
<gene>
    <name evidence="8" type="ORF">M011DRAFT_441953</name>
</gene>
<accession>A0A6A6VH43</accession>
<dbReference type="PANTHER" id="PTHR13767">
    <property type="entry name" value="TRNA-PSEUDOURIDINE SYNTHASE"/>
    <property type="match status" value="1"/>
</dbReference>
<comment type="catalytic activity">
    <reaction evidence="1">
        <text>a uridine in mRNA = a pseudouridine in mRNA</text>
        <dbReference type="Rhea" id="RHEA:56644"/>
        <dbReference type="Rhea" id="RHEA-COMP:14658"/>
        <dbReference type="Rhea" id="RHEA-COMP:14659"/>
        <dbReference type="ChEBI" id="CHEBI:65314"/>
        <dbReference type="ChEBI" id="CHEBI:65315"/>
    </reaction>
</comment>
<dbReference type="GO" id="GO:0160148">
    <property type="term" value="F:tRNA pseudouridine(55) synthase activity"/>
    <property type="evidence" value="ECO:0007669"/>
    <property type="project" value="UniProtKB-EC"/>
</dbReference>
<name>A0A6A6VH43_9PLEO</name>
<keyword evidence="4" id="KW-0819">tRNA processing</keyword>
<evidence type="ECO:0000259" key="7">
    <source>
        <dbReference type="Pfam" id="PF01509"/>
    </source>
</evidence>
<dbReference type="GO" id="GO:0003723">
    <property type="term" value="F:RNA binding"/>
    <property type="evidence" value="ECO:0007669"/>
    <property type="project" value="InterPro"/>
</dbReference>
<organism evidence="8 9">
    <name type="scientific">Sporormia fimetaria CBS 119925</name>
    <dbReference type="NCBI Taxonomy" id="1340428"/>
    <lineage>
        <taxon>Eukaryota</taxon>
        <taxon>Fungi</taxon>
        <taxon>Dikarya</taxon>
        <taxon>Ascomycota</taxon>
        <taxon>Pezizomycotina</taxon>
        <taxon>Dothideomycetes</taxon>
        <taxon>Pleosporomycetidae</taxon>
        <taxon>Pleosporales</taxon>
        <taxon>Sporormiaceae</taxon>
        <taxon>Sporormia</taxon>
    </lineage>
</organism>
<feature type="region of interest" description="Disordered" evidence="6">
    <location>
        <begin position="329"/>
        <end position="362"/>
    </location>
</feature>
<dbReference type="Proteomes" id="UP000799440">
    <property type="component" value="Unassembled WGS sequence"/>
</dbReference>
<dbReference type="GO" id="GO:0006400">
    <property type="term" value="P:tRNA modification"/>
    <property type="evidence" value="ECO:0007669"/>
    <property type="project" value="TreeGrafter"/>
</dbReference>
<dbReference type="Pfam" id="PF01509">
    <property type="entry name" value="TruB_N"/>
    <property type="match status" value="1"/>
</dbReference>
<evidence type="ECO:0000313" key="9">
    <source>
        <dbReference type="Proteomes" id="UP000799440"/>
    </source>
</evidence>
<dbReference type="EMBL" id="MU006569">
    <property type="protein sequence ID" value="KAF2748511.1"/>
    <property type="molecule type" value="Genomic_DNA"/>
</dbReference>
<dbReference type="SUPFAM" id="SSF55120">
    <property type="entry name" value="Pseudouridine synthase"/>
    <property type="match status" value="1"/>
</dbReference>
<evidence type="ECO:0000256" key="3">
    <source>
        <dbReference type="ARBA" id="ARBA00012787"/>
    </source>
</evidence>
<evidence type="ECO:0000256" key="4">
    <source>
        <dbReference type="ARBA" id="ARBA00022694"/>
    </source>
</evidence>
<dbReference type="GO" id="GO:1990481">
    <property type="term" value="P:mRNA pseudouridine synthesis"/>
    <property type="evidence" value="ECO:0007669"/>
    <property type="project" value="TreeGrafter"/>
</dbReference>
<evidence type="ECO:0000313" key="8">
    <source>
        <dbReference type="EMBL" id="KAF2748511.1"/>
    </source>
</evidence>
<evidence type="ECO:0000256" key="5">
    <source>
        <dbReference type="ARBA" id="ARBA00023235"/>
    </source>
</evidence>
<dbReference type="InterPro" id="IPR014780">
    <property type="entry name" value="tRNA_psdUridine_synth_TruB"/>
</dbReference>
<evidence type="ECO:0000256" key="1">
    <source>
        <dbReference type="ARBA" id="ARBA00001166"/>
    </source>
</evidence>
<dbReference type="PANTHER" id="PTHR13767:SF2">
    <property type="entry name" value="PSEUDOURIDYLATE SYNTHASE TRUB1"/>
    <property type="match status" value="1"/>
</dbReference>